<dbReference type="RefSeq" id="WP_116208796.1">
    <property type="nucleotide sequence ID" value="NZ_QUNR01000004.1"/>
</dbReference>
<keyword evidence="8" id="KW-1185">Reference proteome</keyword>
<comment type="function">
    <text evidence="4">Functions in the N-end rule pathway of protein degradation where it conjugates Leu from its aminoacyl-tRNA to the N-termini of proteins containing an N-terminal aspartate or glutamate.</text>
</comment>
<dbReference type="Proteomes" id="UP000256774">
    <property type="component" value="Unassembled WGS sequence"/>
</dbReference>
<evidence type="ECO:0000259" key="6">
    <source>
        <dbReference type="Pfam" id="PF04377"/>
    </source>
</evidence>
<dbReference type="NCBIfam" id="NF002342">
    <property type="entry name" value="PRK01305.1-3"/>
    <property type="match status" value="1"/>
</dbReference>
<sequence length="235" mass="27515">MTSGANITFFTTAAHSCSYLADREAVTLFADPDAEMTSHTYSQLSDLGFRRSGNYVYRPQCQGCQACISVRIPVAQFRPRREQRRCWQRNQDLSVQVVPVTWSEEHYALYARYISSRHRDGDMYPPSPRQYREFLTSDWSDTELVEYRLDGRLVAIAVTDTLADGLSAVYTFYDPDMSPRSLGSFAILWQIQACRDKDLRYLYLGYWVRHAPRMRYKTQFRPLELLIENEWLLAR</sequence>
<name>A0A3E0H247_9GAMM</name>
<evidence type="ECO:0000256" key="3">
    <source>
        <dbReference type="ARBA" id="ARBA00023315"/>
    </source>
</evidence>
<evidence type="ECO:0000313" key="8">
    <source>
        <dbReference type="Proteomes" id="UP000256774"/>
    </source>
</evidence>
<evidence type="ECO:0000313" key="7">
    <source>
        <dbReference type="EMBL" id="REH36851.1"/>
    </source>
</evidence>
<dbReference type="AlphaFoldDB" id="A0A3E0H247"/>
<dbReference type="InterPro" id="IPR030700">
    <property type="entry name" value="N-end_Aminoacyl_Trfase"/>
</dbReference>
<proteinExistence type="inferred from homology"/>
<dbReference type="EMBL" id="QUNR01000004">
    <property type="protein sequence ID" value="REH36851.1"/>
    <property type="molecule type" value="Genomic_DNA"/>
</dbReference>
<dbReference type="SUPFAM" id="SSF55729">
    <property type="entry name" value="Acyl-CoA N-acyltransferases (Nat)"/>
    <property type="match status" value="1"/>
</dbReference>
<dbReference type="GO" id="GO:0008914">
    <property type="term" value="F:leucyl-tRNA--protein transferase activity"/>
    <property type="evidence" value="ECO:0007669"/>
    <property type="project" value="UniProtKB-UniRule"/>
</dbReference>
<keyword evidence="3 4" id="KW-0012">Acyltransferase</keyword>
<comment type="catalytic activity">
    <reaction evidence="4">
        <text>N-terminal L-aspartyl-[protein] + L-leucyl-tRNA(Leu) = N-terminal L-leucyl-L-aspartyl-[protein] + tRNA(Leu) + H(+)</text>
        <dbReference type="Rhea" id="RHEA:50420"/>
        <dbReference type="Rhea" id="RHEA-COMP:9613"/>
        <dbReference type="Rhea" id="RHEA-COMP:9622"/>
        <dbReference type="Rhea" id="RHEA-COMP:12669"/>
        <dbReference type="Rhea" id="RHEA-COMP:12674"/>
        <dbReference type="ChEBI" id="CHEBI:15378"/>
        <dbReference type="ChEBI" id="CHEBI:64720"/>
        <dbReference type="ChEBI" id="CHEBI:78442"/>
        <dbReference type="ChEBI" id="CHEBI:78494"/>
        <dbReference type="ChEBI" id="CHEBI:133042"/>
        <dbReference type="EC" id="2.3.2.29"/>
    </reaction>
</comment>
<dbReference type="Pfam" id="PF04376">
    <property type="entry name" value="ATE_N"/>
    <property type="match status" value="1"/>
</dbReference>
<dbReference type="NCBIfam" id="NF002346">
    <property type="entry name" value="PRK01305.2-3"/>
    <property type="match status" value="1"/>
</dbReference>
<feature type="domain" description="N-end aminoacyl transferase N-terminal" evidence="5">
    <location>
        <begin position="15"/>
        <end position="85"/>
    </location>
</feature>
<comment type="subcellular location">
    <subcellularLocation>
        <location evidence="4">Cytoplasm</location>
    </subcellularLocation>
</comment>
<evidence type="ECO:0000256" key="2">
    <source>
        <dbReference type="ARBA" id="ARBA00022679"/>
    </source>
</evidence>
<dbReference type="EC" id="2.3.2.29" evidence="4"/>
<evidence type="ECO:0000256" key="4">
    <source>
        <dbReference type="HAMAP-Rule" id="MF_00689"/>
    </source>
</evidence>
<dbReference type="NCBIfam" id="NF002345">
    <property type="entry name" value="PRK01305.2-2"/>
    <property type="match status" value="1"/>
</dbReference>
<keyword evidence="1 4" id="KW-0963">Cytoplasm</keyword>
<evidence type="ECO:0000256" key="1">
    <source>
        <dbReference type="ARBA" id="ARBA00022490"/>
    </source>
</evidence>
<reference evidence="7 8" key="1">
    <citation type="submission" date="2018-08" db="EMBL/GenBank/DDBJ databases">
        <title>Genomic Encyclopedia of Type Strains, Phase IV (KMG-IV): sequencing the most valuable type-strain genomes for metagenomic binning, comparative biology and taxonomic classification.</title>
        <authorList>
            <person name="Goeker M."/>
        </authorList>
    </citation>
    <scope>NUCLEOTIDE SEQUENCE [LARGE SCALE GENOMIC DNA]</scope>
    <source>
        <strain evidence="7 8">DSM 26022</strain>
    </source>
</reference>
<dbReference type="PANTHER" id="PTHR21367:SF1">
    <property type="entry name" value="ARGINYL-TRNA--PROTEIN TRANSFERASE 1"/>
    <property type="match status" value="1"/>
</dbReference>
<accession>A0A3E0H247</accession>
<dbReference type="Pfam" id="PF04377">
    <property type="entry name" value="ATE_C"/>
    <property type="match status" value="1"/>
</dbReference>
<protein>
    <recommendedName>
        <fullName evidence="4">Aspartate/glutamate leucyltransferase</fullName>
        <ecNumber evidence="4">2.3.2.29</ecNumber>
    </recommendedName>
</protein>
<comment type="similarity">
    <text evidence="4">Belongs to the R-transferase family. Bpt subfamily.</text>
</comment>
<dbReference type="OrthoDB" id="9782022at2"/>
<dbReference type="GO" id="GO:0071596">
    <property type="term" value="P:ubiquitin-dependent protein catabolic process via the N-end rule pathway"/>
    <property type="evidence" value="ECO:0007669"/>
    <property type="project" value="InterPro"/>
</dbReference>
<comment type="caution">
    <text evidence="7">The sequence shown here is derived from an EMBL/GenBank/DDBJ whole genome shotgun (WGS) entry which is preliminary data.</text>
</comment>
<organism evidence="7 8">
    <name type="scientific">Paraperlucidibaca baekdonensis</name>
    <dbReference type="NCBI Taxonomy" id="748120"/>
    <lineage>
        <taxon>Bacteria</taxon>
        <taxon>Pseudomonadati</taxon>
        <taxon>Pseudomonadota</taxon>
        <taxon>Gammaproteobacteria</taxon>
        <taxon>Moraxellales</taxon>
        <taxon>Moraxellaceae</taxon>
        <taxon>Paraperlucidibaca</taxon>
    </lineage>
</organism>
<keyword evidence="2 4" id="KW-0808">Transferase</keyword>
<gene>
    <name evidence="4" type="primary">bpt</name>
    <name evidence="7" type="ORF">DFR26_1991</name>
</gene>
<dbReference type="InterPro" id="IPR007471">
    <property type="entry name" value="N-end_Aminoacyl_Trfase_N"/>
</dbReference>
<dbReference type="InterPro" id="IPR017138">
    <property type="entry name" value="Asp_Glu_LeuTrfase"/>
</dbReference>
<dbReference type="PANTHER" id="PTHR21367">
    <property type="entry name" value="ARGININE-TRNA-PROTEIN TRANSFERASE 1"/>
    <property type="match status" value="1"/>
</dbReference>
<feature type="domain" description="N-end rule aminoacyl transferase C-terminal" evidence="6">
    <location>
        <begin position="105"/>
        <end position="226"/>
    </location>
</feature>
<evidence type="ECO:0000259" key="5">
    <source>
        <dbReference type="Pfam" id="PF04376"/>
    </source>
</evidence>
<comment type="catalytic activity">
    <reaction evidence="4">
        <text>N-terminal L-glutamyl-[protein] + L-leucyl-tRNA(Leu) = N-terminal L-leucyl-L-glutamyl-[protein] + tRNA(Leu) + H(+)</text>
        <dbReference type="Rhea" id="RHEA:50412"/>
        <dbReference type="Rhea" id="RHEA-COMP:9613"/>
        <dbReference type="Rhea" id="RHEA-COMP:9622"/>
        <dbReference type="Rhea" id="RHEA-COMP:12664"/>
        <dbReference type="Rhea" id="RHEA-COMP:12668"/>
        <dbReference type="ChEBI" id="CHEBI:15378"/>
        <dbReference type="ChEBI" id="CHEBI:64721"/>
        <dbReference type="ChEBI" id="CHEBI:78442"/>
        <dbReference type="ChEBI" id="CHEBI:78494"/>
        <dbReference type="ChEBI" id="CHEBI:133041"/>
        <dbReference type="EC" id="2.3.2.29"/>
    </reaction>
</comment>
<dbReference type="InterPro" id="IPR007472">
    <property type="entry name" value="N-end_Aminoacyl_Trfase_C"/>
</dbReference>
<dbReference type="GO" id="GO:0005737">
    <property type="term" value="C:cytoplasm"/>
    <property type="evidence" value="ECO:0007669"/>
    <property type="project" value="UniProtKB-SubCell"/>
</dbReference>
<dbReference type="PIRSF" id="PIRSF037208">
    <property type="entry name" value="ATE_pro_prd"/>
    <property type="match status" value="1"/>
</dbReference>
<dbReference type="InterPro" id="IPR016181">
    <property type="entry name" value="Acyl_CoA_acyltransferase"/>
</dbReference>
<dbReference type="GO" id="GO:0004057">
    <property type="term" value="F:arginyl-tRNA--protein transferase activity"/>
    <property type="evidence" value="ECO:0007669"/>
    <property type="project" value="InterPro"/>
</dbReference>
<dbReference type="HAMAP" id="MF_00689">
    <property type="entry name" value="Bpt"/>
    <property type="match status" value="1"/>
</dbReference>
<dbReference type="NCBIfam" id="NF002341">
    <property type="entry name" value="PRK01305.1-1"/>
    <property type="match status" value="1"/>
</dbReference>